<name>A0AAE1V1A6_9SOLA</name>
<keyword evidence="2" id="KW-1185">Reference proteome</keyword>
<comment type="caution">
    <text evidence="1">The sequence shown here is derived from an EMBL/GenBank/DDBJ whole genome shotgun (WGS) entry which is preliminary data.</text>
</comment>
<organism evidence="1 2">
    <name type="scientific">Anisodus tanguticus</name>
    <dbReference type="NCBI Taxonomy" id="243964"/>
    <lineage>
        <taxon>Eukaryota</taxon>
        <taxon>Viridiplantae</taxon>
        <taxon>Streptophyta</taxon>
        <taxon>Embryophyta</taxon>
        <taxon>Tracheophyta</taxon>
        <taxon>Spermatophyta</taxon>
        <taxon>Magnoliopsida</taxon>
        <taxon>eudicotyledons</taxon>
        <taxon>Gunneridae</taxon>
        <taxon>Pentapetalae</taxon>
        <taxon>asterids</taxon>
        <taxon>lamiids</taxon>
        <taxon>Solanales</taxon>
        <taxon>Solanaceae</taxon>
        <taxon>Solanoideae</taxon>
        <taxon>Hyoscyameae</taxon>
        <taxon>Anisodus</taxon>
    </lineage>
</organism>
<dbReference type="AlphaFoldDB" id="A0AAE1V1A6"/>
<evidence type="ECO:0000313" key="1">
    <source>
        <dbReference type="EMBL" id="KAK4351427.1"/>
    </source>
</evidence>
<dbReference type="Proteomes" id="UP001291623">
    <property type="component" value="Unassembled WGS sequence"/>
</dbReference>
<accession>A0AAE1V1A6</accession>
<evidence type="ECO:0000313" key="2">
    <source>
        <dbReference type="Proteomes" id="UP001291623"/>
    </source>
</evidence>
<sequence length="148" mass="16775">MYSSFGKLGNPAENFWFFLVNMHLADIWPLGERCAKNRLWKFMPNSQKLCSNLVKDAKVVNANFQQYIGEPNMSDPSNIIATSHASDVEESDSKKRENCDAYLNFNNTDCLFQNLGPPMLIHLMNMIVALTPNVQFSEIANFSNESST</sequence>
<proteinExistence type="predicted"/>
<dbReference type="EMBL" id="JAVYJV010000016">
    <property type="protein sequence ID" value="KAK4351427.1"/>
    <property type="molecule type" value="Genomic_DNA"/>
</dbReference>
<gene>
    <name evidence="1" type="ORF">RND71_030740</name>
</gene>
<protein>
    <submittedName>
        <fullName evidence="1">Uncharacterized protein</fullName>
    </submittedName>
</protein>
<reference evidence="1" key="1">
    <citation type="submission" date="2023-12" db="EMBL/GenBank/DDBJ databases">
        <title>Genome assembly of Anisodus tanguticus.</title>
        <authorList>
            <person name="Wang Y.-J."/>
        </authorList>
    </citation>
    <scope>NUCLEOTIDE SEQUENCE</scope>
    <source>
        <strain evidence="1">KB-2021</strain>
        <tissue evidence="1">Leaf</tissue>
    </source>
</reference>